<proteinExistence type="predicted"/>
<feature type="domain" description="DUF5641" evidence="1">
    <location>
        <begin position="40"/>
        <end position="120"/>
    </location>
</feature>
<keyword evidence="3" id="KW-1185">Reference proteome</keyword>
<dbReference type="InterPro" id="IPR040676">
    <property type="entry name" value="DUF5641"/>
</dbReference>
<organism evidence="2 3">
    <name type="scientific">Dryococelus australis</name>
    <dbReference type="NCBI Taxonomy" id="614101"/>
    <lineage>
        <taxon>Eukaryota</taxon>
        <taxon>Metazoa</taxon>
        <taxon>Ecdysozoa</taxon>
        <taxon>Arthropoda</taxon>
        <taxon>Hexapoda</taxon>
        <taxon>Insecta</taxon>
        <taxon>Pterygota</taxon>
        <taxon>Neoptera</taxon>
        <taxon>Polyneoptera</taxon>
        <taxon>Phasmatodea</taxon>
        <taxon>Verophasmatodea</taxon>
        <taxon>Anareolatae</taxon>
        <taxon>Phasmatidae</taxon>
        <taxon>Eurycanthinae</taxon>
        <taxon>Dryococelus</taxon>
    </lineage>
</organism>
<name>A0ABQ9HS00_9NEOP</name>
<dbReference type="EMBL" id="JARBHB010000004">
    <property type="protein sequence ID" value="KAJ8886643.1"/>
    <property type="molecule type" value="Genomic_DNA"/>
</dbReference>
<gene>
    <name evidence="2" type="ORF">PR048_012855</name>
</gene>
<evidence type="ECO:0000313" key="2">
    <source>
        <dbReference type="EMBL" id="KAJ8886643.1"/>
    </source>
</evidence>
<protein>
    <recommendedName>
        <fullName evidence="1">DUF5641 domain-containing protein</fullName>
    </recommendedName>
</protein>
<accession>A0ABQ9HS00</accession>
<dbReference type="Proteomes" id="UP001159363">
    <property type="component" value="Chromosome X"/>
</dbReference>
<sequence>MVIEQNQDLVALTPTMFLQDIHEIGVPDCDKIESVDTKGRYRYLQSVHEDLQRRFHIEYLGQLSTKPQTKEGISLQVVQVVLVGSDHEKRQDWPLPEVQQFFCGKRHCITRVARLKTAKKKGGHYPPYSAHLSFGRKRMGGGYH</sequence>
<comment type="caution">
    <text evidence="2">The sequence shown here is derived from an EMBL/GenBank/DDBJ whole genome shotgun (WGS) entry which is preliminary data.</text>
</comment>
<reference evidence="2 3" key="1">
    <citation type="submission" date="2023-02" db="EMBL/GenBank/DDBJ databases">
        <title>LHISI_Scaffold_Assembly.</title>
        <authorList>
            <person name="Stuart O.P."/>
            <person name="Cleave R."/>
            <person name="Magrath M.J.L."/>
            <person name="Mikheyev A.S."/>
        </authorList>
    </citation>
    <scope>NUCLEOTIDE SEQUENCE [LARGE SCALE GENOMIC DNA]</scope>
    <source>
        <strain evidence="2">Daus_M_001</strain>
        <tissue evidence="2">Leg muscle</tissue>
    </source>
</reference>
<evidence type="ECO:0000313" key="3">
    <source>
        <dbReference type="Proteomes" id="UP001159363"/>
    </source>
</evidence>
<evidence type="ECO:0000259" key="1">
    <source>
        <dbReference type="Pfam" id="PF18701"/>
    </source>
</evidence>
<dbReference type="Pfam" id="PF18701">
    <property type="entry name" value="DUF5641"/>
    <property type="match status" value="1"/>
</dbReference>